<reference evidence="2" key="1">
    <citation type="submission" date="2019-09" db="EMBL/GenBank/DDBJ databases">
        <title>Antimicrobial potential of Antarctic Bacteria.</title>
        <authorList>
            <person name="Benaud N."/>
            <person name="Edwards R.J."/>
            <person name="Ferrari B.C."/>
        </authorList>
    </citation>
    <scope>NUCLEOTIDE SEQUENCE [LARGE SCALE GENOMIC DNA]</scope>
    <source>
        <strain evidence="2">SPB151</strain>
    </source>
</reference>
<evidence type="ECO:0000313" key="2">
    <source>
        <dbReference type="Proteomes" id="UP000515563"/>
    </source>
</evidence>
<name>A0A7G6X0D7_9ACTN</name>
<proteinExistence type="predicted"/>
<gene>
    <name evidence="1" type="ORF">F1D05_19465</name>
</gene>
<organism evidence="1 2">
    <name type="scientific">Kribbella qitaiheensis</name>
    <dbReference type="NCBI Taxonomy" id="1544730"/>
    <lineage>
        <taxon>Bacteria</taxon>
        <taxon>Bacillati</taxon>
        <taxon>Actinomycetota</taxon>
        <taxon>Actinomycetes</taxon>
        <taxon>Propionibacteriales</taxon>
        <taxon>Kribbellaceae</taxon>
        <taxon>Kribbella</taxon>
    </lineage>
</organism>
<evidence type="ECO:0000313" key="1">
    <source>
        <dbReference type="EMBL" id="QNE19702.1"/>
    </source>
</evidence>
<accession>A0A7G6X0D7</accession>
<protein>
    <submittedName>
        <fullName evidence="1">Uncharacterized protein</fullName>
    </submittedName>
</protein>
<dbReference type="RefSeq" id="WP_185441642.1">
    <property type="nucleotide sequence ID" value="NZ_CP043661.1"/>
</dbReference>
<keyword evidence="2" id="KW-1185">Reference proteome</keyword>
<sequence>MSSSRRSGADQPPDLVWPADLQRDSPARLVYLDLNHFINLAKLIKGNPDVPPVYRDLLDAILRAKAAGRARFPLSMIHFIEMGQNGSPRQRADVTKVMEDISDFDALPTRSRIAEMEIEAVLDRILGTRTLLAPVPLVGFGISSALGLRGFRVRRGVADVTEEMRNTIGAGQFDGMLASAERSLTRALLAGPSTADLVSLRANGYAPEEIAKGAESRVDFERELVRILNADKDTNWRAGRLRDAVAARELIHEWNDALTRSMIRRSTTIGDVLEGDPAIERDRIRNFVESMPSTRVAVSIKTRYHANPLHPWKVNDVHDIDALSVAVAYCDAVITDKAARNAVQVSAELTALDCFMPRTIDALVDWLNALPQ</sequence>
<dbReference type="KEGG" id="kqi:F1D05_19465"/>
<dbReference type="Proteomes" id="UP000515563">
    <property type="component" value="Chromosome"/>
</dbReference>
<dbReference type="AlphaFoldDB" id="A0A7G6X0D7"/>
<dbReference type="EMBL" id="CP043661">
    <property type="protein sequence ID" value="QNE19702.1"/>
    <property type="molecule type" value="Genomic_DNA"/>
</dbReference>
<reference evidence="1 2" key="2">
    <citation type="journal article" date="2020" name="Microbiol. Resour. Announc.">
        <title>Antarctic desert soil bacteria exhibit high novel natural product potential, evaluated through long-read genome sequencing and comparative genomics.</title>
        <authorList>
            <person name="Benaud N."/>
            <person name="Edwards R.J."/>
            <person name="Amos T.G."/>
            <person name="D'Agostino P.M."/>
            <person name="Gutierrez-Chavez C."/>
            <person name="Montgomery K."/>
            <person name="Nicetic I."/>
            <person name="Ferrari B.C."/>
        </authorList>
    </citation>
    <scope>NUCLEOTIDE SEQUENCE [LARGE SCALE GENOMIC DNA]</scope>
    <source>
        <strain evidence="1 2">SPB151</strain>
    </source>
</reference>